<feature type="signal peptide" evidence="1">
    <location>
        <begin position="1"/>
        <end position="31"/>
    </location>
</feature>
<evidence type="ECO:0000313" key="3">
    <source>
        <dbReference type="Proteomes" id="UP000000305"/>
    </source>
</evidence>
<dbReference type="EMBL" id="GL732529">
    <property type="protein sequence ID" value="EFX86609.1"/>
    <property type="molecule type" value="Genomic_DNA"/>
</dbReference>
<protein>
    <recommendedName>
        <fullName evidence="4">Secreted protein</fullName>
    </recommendedName>
</protein>
<organism evidence="2 3">
    <name type="scientific">Daphnia pulex</name>
    <name type="common">Water flea</name>
    <dbReference type="NCBI Taxonomy" id="6669"/>
    <lineage>
        <taxon>Eukaryota</taxon>
        <taxon>Metazoa</taxon>
        <taxon>Ecdysozoa</taxon>
        <taxon>Arthropoda</taxon>
        <taxon>Crustacea</taxon>
        <taxon>Branchiopoda</taxon>
        <taxon>Diplostraca</taxon>
        <taxon>Cladocera</taxon>
        <taxon>Anomopoda</taxon>
        <taxon>Daphniidae</taxon>
        <taxon>Daphnia</taxon>
    </lineage>
</organism>
<name>E9G157_DAPPU</name>
<dbReference type="PhylomeDB" id="E9G157"/>
<dbReference type="InParanoid" id="E9G157"/>
<dbReference type="OrthoDB" id="10404750at2759"/>
<proteinExistence type="predicted"/>
<gene>
    <name evidence="2" type="ORF">DAPPUDRAFT_307889</name>
</gene>
<dbReference type="HOGENOM" id="CLU_2724802_0_0_1"/>
<evidence type="ECO:0000256" key="1">
    <source>
        <dbReference type="SAM" id="SignalP"/>
    </source>
</evidence>
<keyword evidence="3" id="KW-1185">Reference proteome</keyword>
<dbReference type="AlphaFoldDB" id="E9G157"/>
<dbReference type="Proteomes" id="UP000000305">
    <property type="component" value="Unassembled WGS sequence"/>
</dbReference>
<evidence type="ECO:0000313" key="2">
    <source>
        <dbReference type="EMBL" id="EFX86609.1"/>
    </source>
</evidence>
<reference evidence="2 3" key="1">
    <citation type="journal article" date="2011" name="Science">
        <title>The ecoresponsive genome of Daphnia pulex.</title>
        <authorList>
            <person name="Colbourne J.K."/>
            <person name="Pfrender M.E."/>
            <person name="Gilbert D."/>
            <person name="Thomas W.K."/>
            <person name="Tucker A."/>
            <person name="Oakley T.H."/>
            <person name="Tokishita S."/>
            <person name="Aerts A."/>
            <person name="Arnold G.J."/>
            <person name="Basu M.K."/>
            <person name="Bauer D.J."/>
            <person name="Caceres C.E."/>
            <person name="Carmel L."/>
            <person name="Casola C."/>
            <person name="Choi J.H."/>
            <person name="Detter J.C."/>
            <person name="Dong Q."/>
            <person name="Dusheyko S."/>
            <person name="Eads B.D."/>
            <person name="Frohlich T."/>
            <person name="Geiler-Samerotte K.A."/>
            <person name="Gerlach D."/>
            <person name="Hatcher P."/>
            <person name="Jogdeo S."/>
            <person name="Krijgsveld J."/>
            <person name="Kriventseva E.V."/>
            <person name="Kultz D."/>
            <person name="Laforsch C."/>
            <person name="Lindquist E."/>
            <person name="Lopez J."/>
            <person name="Manak J.R."/>
            <person name="Muller J."/>
            <person name="Pangilinan J."/>
            <person name="Patwardhan R.P."/>
            <person name="Pitluck S."/>
            <person name="Pritham E.J."/>
            <person name="Rechtsteiner A."/>
            <person name="Rho M."/>
            <person name="Rogozin I.B."/>
            <person name="Sakarya O."/>
            <person name="Salamov A."/>
            <person name="Schaack S."/>
            <person name="Shapiro H."/>
            <person name="Shiga Y."/>
            <person name="Skalitzky C."/>
            <person name="Smith Z."/>
            <person name="Souvorov A."/>
            <person name="Sung W."/>
            <person name="Tang Z."/>
            <person name="Tsuchiya D."/>
            <person name="Tu H."/>
            <person name="Vos H."/>
            <person name="Wang M."/>
            <person name="Wolf Y.I."/>
            <person name="Yamagata H."/>
            <person name="Yamada T."/>
            <person name="Ye Y."/>
            <person name="Shaw J.R."/>
            <person name="Andrews J."/>
            <person name="Crease T.J."/>
            <person name="Tang H."/>
            <person name="Lucas S.M."/>
            <person name="Robertson H.M."/>
            <person name="Bork P."/>
            <person name="Koonin E.V."/>
            <person name="Zdobnov E.M."/>
            <person name="Grigoriev I.V."/>
            <person name="Lynch M."/>
            <person name="Boore J.L."/>
        </authorList>
    </citation>
    <scope>NUCLEOTIDE SEQUENCE [LARGE SCALE GENOMIC DNA]</scope>
</reference>
<sequence>MPGCISLAERSSWSVMFELFLVLLFGEQWFCSPFPVERCSEMELVQTCSSTSHLNVSFVYVGVHAVLNSWVK</sequence>
<keyword evidence="1" id="KW-0732">Signal</keyword>
<evidence type="ECO:0008006" key="4">
    <source>
        <dbReference type="Google" id="ProtNLM"/>
    </source>
</evidence>
<feature type="chain" id="PRO_5003236572" description="Secreted protein" evidence="1">
    <location>
        <begin position="32"/>
        <end position="72"/>
    </location>
</feature>
<dbReference type="KEGG" id="dpx:DAPPUDRAFT_307889"/>
<accession>E9G157</accession>
<feature type="non-terminal residue" evidence="2">
    <location>
        <position position="1"/>
    </location>
</feature>